<dbReference type="PANTHER" id="PTHR33055">
    <property type="entry name" value="TRANSPOSASE FOR INSERTION SEQUENCE ELEMENT IS1111A"/>
    <property type="match status" value="1"/>
</dbReference>
<dbReference type="EMBL" id="JBHMCF010000071">
    <property type="protein sequence ID" value="MFB9477722.1"/>
    <property type="molecule type" value="Genomic_DNA"/>
</dbReference>
<evidence type="ECO:0000313" key="3">
    <source>
        <dbReference type="EMBL" id="MFB9477722.1"/>
    </source>
</evidence>
<evidence type="ECO:0000259" key="1">
    <source>
        <dbReference type="Pfam" id="PF01548"/>
    </source>
</evidence>
<name>A0ABV5P5C6_9ACTN</name>
<comment type="caution">
    <text evidence="3">The sequence shown here is derived from an EMBL/GenBank/DDBJ whole genome shotgun (WGS) entry which is preliminary data.</text>
</comment>
<evidence type="ECO:0000259" key="2">
    <source>
        <dbReference type="Pfam" id="PF02371"/>
    </source>
</evidence>
<organism evidence="3 4">
    <name type="scientific">Nonomuraea salmonea</name>
    <dbReference type="NCBI Taxonomy" id="46181"/>
    <lineage>
        <taxon>Bacteria</taxon>
        <taxon>Bacillati</taxon>
        <taxon>Actinomycetota</taxon>
        <taxon>Actinomycetes</taxon>
        <taxon>Streptosporangiales</taxon>
        <taxon>Streptosporangiaceae</taxon>
        <taxon>Nonomuraea</taxon>
    </lineage>
</organism>
<proteinExistence type="predicted"/>
<dbReference type="Pfam" id="PF01548">
    <property type="entry name" value="DEDD_Tnp_IS110"/>
    <property type="match status" value="1"/>
</dbReference>
<sequence length="343" mass="37128">MPEPDFSRQIEDIVLGVDTHKDVHVAAVVTLTGGVVAHAAFPTTVAGYQQLIAWARSFGEVQRAGVEGTGSYGAALARHLQAERLTVLEANRPNRAERRRRGKSDAIDAENAARAVLAGQATALPKSADGPVEMLRMFKVAKDSAIKARTQSINQLKALLVSADPALRDRLAGLSVPRLITACAALDPAAATDLTHAILYTLKLLAERIQYLTREINELSKHITTAVETAAPALLQQPGIGPDSAAVLLIAAGDNPDRLASEASFAALCGVSPLESSSGKSSRRRLNRGGDRQANAALYRITLSRLRWDPRTQDYLRKRTGDGKTRREIIRCLKRYIAREVHR</sequence>
<feature type="non-terminal residue" evidence="3">
    <location>
        <position position="343"/>
    </location>
</feature>
<accession>A0ABV5P5C6</accession>
<dbReference type="NCBIfam" id="NF033542">
    <property type="entry name" value="transpos_IS110"/>
    <property type="match status" value="1"/>
</dbReference>
<dbReference type="Proteomes" id="UP001589568">
    <property type="component" value="Unassembled WGS sequence"/>
</dbReference>
<reference evidence="3 4" key="1">
    <citation type="submission" date="2024-09" db="EMBL/GenBank/DDBJ databases">
        <authorList>
            <person name="Sun Q."/>
            <person name="Mori K."/>
        </authorList>
    </citation>
    <scope>NUCLEOTIDE SEQUENCE [LARGE SCALE GENOMIC DNA]</scope>
    <source>
        <strain evidence="3 4">JCM 3324</strain>
    </source>
</reference>
<dbReference type="InterPro" id="IPR002525">
    <property type="entry name" value="Transp_IS110-like_N"/>
</dbReference>
<protein>
    <submittedName>
        <fullName evidence="3">IS110 family transposase</fullName>
    </submittedName>
</protein>
<dbReference type="InterPro" id="IPR011257">
    <property type="entry name" value="DNA_glycosylase"/>
</dbReference>
<evidence type="ECO:0000313" key="4">
    <source>
        <dbReference type="Proteomes" id="UP001589568"/>
    </source>
</evidence>
<gene>
    <name evidence="3" type="ORF">ACFFR3_50200</name>
</gene>
<dbReference type="RefSeq" id="WP_379485517.1">
    <property type="nucleotide sequence ID" value="NZ_JBHMCF010000071.1"/>
</dbReference>
<dbReference type="Pfam" id="PF02371">
    <property type="entry name" value="Transposase_20"/>
    <property type="match status" value="1"/>
</dbReference>
<feature type="domain" description="Transposase IS110-like N-terminal" evidence="1">
    <location>
        <begin position="15"/>
        <end position="162"/>
    </location>
</feature>
<feature type="domain" description="Transposase IS116/IS110/IS902 C-terminal" evidence="2">
    <location>
        <begin position="233"/>
        <end position="316"/>
    </location>
</feature>
<dbReference type="PANTHER" id="PTHR33055:SF16">
    <property type="entry name" value="TRANSPOSASE FOR INSERTION SEQUENCE ELEMENT IS1547"/>
    <property type="match status" value="1"/>
</dbReference>
<dbReference type="InterPro" id="IPR003346">
    <property type="entry name" value="Transposase_20"/>
</dbReference>
<keyword evidence="4" id="KW-1185">Reference proteome</keyword>
<dbReference type="InterPro" id="IPR047650">
    <property type="entry name" value="Transpos_IS110"/>
</dbReference>
<dbReference type="SUPFAM" id="SSF48150">
    <property type="entry name" value="DNA-glycosylase"/>
    <property type="match status" value="1"/>
</dbReference>